<gene>
    <name evidence="1" type="ORF">M9H77_31724</name>
</gene>
<comment type="caution">
    <text evidence="1">The sequence shown here is derived from an EMBL/GenBank/DDBJ whole genome shotgun (WGS) entry which is preliminary data.</text>
</comment>
<accession>A0ACC0A0X0</accession>
<keyword evidence="2" id="KW-1185">Reference proteome</keyword>
<sequence>MSDTNIYEFSESNKVSFVLGIEDQRKSGGKGVLLSPTNSSISFLINSSPSYLAFYFNELKLFLNAYAFYEIIVESLCATFRTCDLCLIDVHLSNCLSFQDSLSNQLLIRDAKLEQYFFDLKRWHDILDIISLGMIPYFLDLFVGNFLVKKVEGYLCSLIGDLFNKSIWRNVVRCSYMISSFETFVIPLKRISPFKNHLWNVEVQFEDPCDDHKFLIGLEVLKAFLIENILSFQLYHLHFQEGKHFYTPPPTVGSILASRVGFWLQRSLRKRSTADRRSGTTADARNKGHLGNNLISSKMEELVQKILES</sequence>
<evidence type="ECO:0000313" key="1">
    <source>
        <dbReference type="EMBL" id="KAI5654537.1"/>
    </source>
</evidence>
<dbReference type="EMBL" id="CM044707">
    <property type="protein sequence ID" value="KAI5654537.1"/>
    <property type="molecule type" value="Genomic_DNA"/>
</dbReference>
<name>A0ACC0A0X0_CATRO</name>
<dbReference type="Proteomes" id="UP001060085">
    <property type="component" value="Linkage Group LG07"/>
</dbReference>
<evidence type="ECO:0000313" key="2">
    <source>
        <dbReference type="Proteomes" id="UP001060085"/>
    </source>
</evidence>
<proteinExistence type="predicted"/>
<protein>
    <submittedName>
        <fullName evidence="1">Uncharacterized protein</fullName>
    </submittedName>
</protein>
<reference evidence="2" key="1">
    <citation type="journal article" date="2023" name="Nat. Plants">
        <title>Single-cell RNA sequencing provides a high-resolution roadmap for understanding the multicellular compartmentation of specialized metabolism.</title>
        <authorList>
            <person name="Sun S."/>
            <person name="Shen X."/>
            <person name="Li Y."/>
            <person name="Li Y."/>
            <person name="Wang S."/>
            <person name="Li R."/>
            <person name="Zhang H."/>
            <person name="Shen G."/>
            <person name="Guo B."/>
            <person name="Wei J."/>
            <person name="Xu J."/>
            <person name="St-Pierre B."/>
            <person name="Chen S."/>
            <person name="Sun C."/>
        </authorList>
    </citation>
    <scope>NUCLEOTIDE SEQUENCE [LARGE SCALE GENOMIC DNA]</scope>
</reference>
<organism evidence="1 2">
    <name type="scientific">Catharanthus roseus</name>
    <name type="common">Madagascar periwinkle</name>
    <name type="synonym">Vinca rosea</name>
    <dbReference type="NCBI Taxonomy" id="4058"/>
    <lineage>
        <taxon>Eukaryota</taxon>
        <taxon>Viridiplantae</taxon>
        <taxon>Streptophyta</taxon>
        <taxon>Embryophyta</taxon>
        <taxon>Tracheophyta</taxon>
        <taxon>Spermatophyta</taxon>
        <taxon>Magnoliopsida</taxon>
        <taxon>eudicotyledons</taxon>
        <taxon>Gunneridae</taxon>
        <taxon>Pentapetalae</taxon>
        <taxon>asterids</taxon>
        <taxon>lamiids</taxon>
        <taxon>Gentianales</taxon>
        <taxon>Apocynaceae</taxon>
        <taxon>Rauvolfioideae</taxon>
        <taxon>Vinceae</taxon>
        <taxon>Catharanthinae</taxon>
        <taxon>Catharanthus</taxon>
    </lineage>
</organism>